<keyword evidence="2" id="KW-0732">Signal</keyword>
<organism evidence="4 5">
    <name type="scientific">Algoriphagus halophytocola</name>
    <dbReference type="NCBI Taxonomy" id="2991499"/>
    <lineage>
        <taxon>Bacteria</taxon>
        <taxon>Pseudomonadati</taxon>
        <taxon>Bacteroidota</taxon>
        <taxon>Cytophagia</taxon>
        <taxon>Cytophagales</taxon>
        <taxon>Cyclobacteriaceae</taxon>
        <taxon>Algoriphagus</taxon>
    </lineage>
</organism>
<dbReference type="Proteomes" id="UP001163156">
    <property type="component" value="Chromosome"/>
</dbReference>
<dbReference type="EMBL" id="CP110226">
    <property type="protein sequence ID" value="UZD23393.1"/>
    <property type="molecule type" value="Genomic_DNA"/>
</dbReference>
<dbReference type="CDD" id="cd07185">
    <property type="entry name" value="OmpA_C-like"/>
    <property type="match status" value="1"/>
</dbReference>
<evidence type="ECO:0000313" key="4">
    <source>
        <dbReference type="EMBL" id="UZD23393.1"/>
    </source>
</evidence>
<gene>
    <name evidence="4" type="ORF">OM944_02655</name>
</gene>
<evidence type="ECO:0000256" key="1">
    <source>
        <dbReference type="PROSITE-ProRule" id="PRU00473"/>
    </source>
</evidence>
<dbReference type="InterPro" id="IPR036737">
    <property type="entry name" value="OmpA-like_sf"/>
</dbReference>
<dbReference type="SUPFAM" id="SSF103088">
    <property type="entry name" value="OmpA-like"/>
    <property type="match status" value="1"/>
</dbReference>
<reference evidence="4" key="1">
    <citation type="submission" date="2022-10" db="EMBL/GenBank/DDBJ databases">
        <title>Algoriphagus sp. a novel bacteria isolate from halophytes salicornia europaea.</title>
        <authorList>
            <person name="Peng Y."/>
            <person name="Jiang L."/>
            <person name="Lee J."/>
        </authorList>
    </citation>
    <scope>NUCLEOTIDE SEQUENCE</scope>
    <source>
        <strain evidence="4">TR-M5</strain>
    </source>
</reference>
<dbReference type="RefSeq" id="WP_264809931.1">
    <property type="nucleotide sequence ID" value="NZ_CP110226.1"/>
</dbReference>
<protein>
    <submittedName>
        <fullName evidence="4">OmpA family protein</fullName>
    </submittedName>
</protein>
<feature type="signal peptide" evidence="2">
    <location>
        <begin position="1"/>
        <end position="27"/>
    </location>
</feature>
<feature type="chain" id="PRO_5046172500" evidence="2">
    <location>
        <begin position="28"/>
        <end position="541"/>
    </location>
</feature>
<evidence type="ECO:0000259" key="3">
    <source>
        <dbReference type="PROSITE" id="PS51123"/>
    </source>
</evidence>
<dbReference type="Gene3D" id="3.30.1330.60">
    <property type="entry name" value="OmpA-like domain"/>
    <property type="match status" value="1"/>
</dbReference>
<dbReference type="InterPro" id="IPR050330">
    <property type="entry name" value="Bact_OuterMem_StrucFunc"/>
</dbReference>
<accession>A0ABY6MHX2</accession>
<evidence type="ECO:0000256" key="2">
    <source>
        <dbReference type="SAM" id="SignalP"/>
    </source>
</evidence>
<proteinExistence type="predicted"/>
<feature type="domain" description="OmpA-like" evidence="3">
    <location>
        <begin position="425"/>
        <end position="541"/>
    </location>
</feature>
<sequence length="541" mass="59426">MRKFKNVFLKASGFLLLAFCISNQVSAQQVVSLSGANSPQDDMNPVWIGDNTLIFTRAFHPQNLGGISDPGDIWMTQKSDTGEWLEAVHRADLSTDGYDFALGLEDLLTMLVYHSGGERYGIYQYSKFGTEWNFLRQVNIAGLLELKGQLSGRVANGGKVIMLSGIGSETIGNEDIYVSEKTGPISWSKPVNLGSAINTPGQEMSPYFDLATEELYFSSNMHEGAQGKDIFIAKRMGEGWNTWSKPMIWKQVSSPGSDVSLTFVSKEEVVWTSTQNSDGFADLLTFENPVPLDIPQEFALAKPAATEKPQDKPRQKVSSIEPIYPSSSVGVPEIKVVEKEVELEEEPISWFVVDAKNKTLVPYGLEWTGELAGLDSISPDELTISQLKSKGVNEVKVIATGYFPKKLSINEIKSGEPTVVLMTKAESGSIVLLDNVNFKRGTAELEGLDTKASLEDLATFLLENPEMKLRIHGHTDNAGDPSLNKALSFERAGSVRDFLIEQGVPFESIRISGWGGTRPIASNATEVGRSKNRRVELEVIQ</sequence>
<name>A0ABY6MHX2_9BACT</name>
<dbReference type="PANTHER" id="PTHR30329">
    <property type="entry name" value="STATOR ELEMENT OF FLAGELLAR MOTOR COMPLEX"/>
    <property type="match status" value="1"/>
</dbReference>
<dbReference type="PANTHER" id="PTHR30329:SF21">
    <property type="entry name" value="LIPOPROTEIN YIAD-RELATED"/>
    <property type="match status" value="1"/>
</dbReference>
<dbReference type="PRINTS" id="PR01023">
    <property type="entry name" value="NAFLGMOTY"/>
</dbReference>
<evidence type="ECO:0000313" key="5">
    <source>
        <dbReference type="Proteomes" id="UP001163156"/>
    </source>
</evidence>
<dbReference type="InterPro" id="IPR006665">
    <property type="entry name" value="OmpA-like"/>
</dbReference>
<keyword evidence="1" id="KW-0472">Membrane</keyword>
<keyword evidence="5" id="KW-1185">Reference proteome</keyword>
<dbReference type="Pfam" id="PF00691">
    <property type="entry name" value="OmpA"/>
    <property type="match status" value="1"/>
</dbReference>
<dbReference type="PROSITE" id="PS51123">
    <property type="entry name" value="OMPA_2"/>
    <property type="match status" value="1"/>
</dbReference>